<dbReference type="RefSeq" id="WP_117142035.1">
    <property type="nucleotide sequence ID" value="NZ_CAKXKJ010000006.1"/>
</dbReference>
<dbReference type="GO" id="GO:0071972">
    <property type="term" value="F:peptidoglycan L,D-transpeptidase activity"/>
    <property type="evidence" value="ECO:0007669"/>
    <property type="project" value="TreeGrafter"/>
</dbReference>
<dbReference type="Proteomes" id="UP000260649">
    <property type="component" value="Unassembled WGS sequence"/>
</dbReference>
<dbReference type="AlphaFoldDB" id="A0A3E2B4F9"/>
<dbReference type="InterPro" id="IPR001460">
    <property type="entry name" value="PCN-bd_Tpept"/>
</dbReference>
<keyword evidence="3" id="KW-1185">Reference proteome</keyword>
<feature type="domain" description="Penicillin-binding protein transpeptidase" evidence="1">
    <location>
        <begin position="134"/>
        <end position="437"/>
    </location>
</feature>
<dbReference type="EMBL" id="QQRQ01000006">
    <property type="protein sequence ID" value="RFT06874.1"/>
    <property type="molecule type" value="Genomic_DNA"/>
</dbReference>
<dbReference type="GeneID" id="97995157"/>
<name>A0A3E2B4F9_9FIRM</name>
<dbReference type="GO" id="GO:0005886">
    <property type="term" value="C:plasma membrane"/>
    <property type="evidence" value="ECO:0007669"/>
    <property type="project" value="TreeGrafter"/>
</dbReference>
<evidence type="ECO:0000259" key="1">
    <source>
        <dbReference type="Pfam" id="PF00905"/>
    </source>
</evidence>
<dbReference type="Gene3D" id="3.40.710.10">
    <property type="entry name" value="DD-peptidase/beta-lactamase superfamily"/>
    <property type="match status" value="1"/>
</dbReference>
<dbReference type="GO" id="GO:0008658">
    <property type="term" value="F:penicillin binding"/>
    <property type="evidence" value="ECO:0007669"/>
    <property type="project" value="InterPro"/>
</dbReference>
<comment type="caution">
    <text evidence="2">The sequence shown here is derived from an EMBL/GenBank/DDBJ whole genome shotgun (WGS) entry which is preliminary data.</text>
</comment>
<evidence type="ECO:0000313" key="2">
    <source>
        <dbReference type="EMBL" id="RFT06874.1"/>
    </source>
</evidence>
<reference evidence="2 3" key="1">
    <citation type="submission" date="2018-07" db="EMBL/GenBank/DDBJ databases">
        <title>GABA Modulating Bacteria of the Human Gut Microbiota.</title>
        <authorList>
            <person name="Strandwitz P."/>
            <person name="Kim K.H."/>
            <person name="Terekhova D."/>
            <person name="Liu J.K."/>
            <person name="Sharma A."/>
            <person name="Levering J."/>
            <person name="Mcdonald D."/>
            <person name="Dietrich D."/>
            <person name="Ramadhar T.R."/>
            <person name="Lekbua A."/>
            <person name="Mroue N."/>
            <person name="Liston C."/>
            <person name="Stewart E.J."/>
            <person name="Dubin M.J."/>
            <person name="Zengler K."/>
            <person name="Knight R."/>
            <person name="Gilbert J.A."/>
            <person name="Clardy J."/>
            <person name="Lewis K."/>
        </authorList>
    </citation>
    <scope>NUCLEOTIDE SEQUENCE [LARGE SCALE GENOMIC DNA]</scope>
    <source>
        <strain evidence="2 3">KLE1738</strain>
    </source>
</reference>
<dbReference type="GO" id="GO:0071555">
    <property type="term" value="P:cell wall organization"/>
    <property type="evidence" value="ECO:0007669"/>
    <property type="project" value="TreeGrafter"/>
</dbReference>
<dbReference type="Gene3D" id="3.90.1310.10">
    <property type="entry name" value="Penicillin-binding protein 2a (Domain 2)"/>
    <property type="match status" value="1"/>
</dbReference>
<accession>A0A3E2B4F9</accession>
<organism evidence="2 3">
    <name type="scientific">Evtepia gabavorous</name>
    <dbReference type="NCBI Taxonomy" id="2211183"/>
    <lineage>
        <taxon>Bacteria</taxon>
        <taxon>Bacillati</taxon>
        <taxon>Bacillota</taxon>
        <taxon>Clostridia</taxon>
        <taxon>Eubacteriales</taxon>
        <taxon>Evtepia</taxon>
    </lineage>
</organism>
<dbReference type="PANTHER" id="PTHR30627:SF24">
    <property type="entry name" value="PENICILLIN-BINDING PROTEIN 4B"/>
    <property type="match status" value="1"/>
</dbReference>
<dbReference type="OrthoDB" id="9766847at2"/>
<evidence type="ECO:0000313" key="3">
    <source>
        <dbReference type="Proteomes" id="UP000260649"/>
    </source>
</evidence>
<dbReference type="Pfam" id="PF00905">
    <property type="entry name" value="Transpeptidase"/>
    <property type="match status" value="1"/>
</dbReference>
<protein>
    <submittedName>
        <fullName evidence="2">Penicillin-binding protein</fullName>
    </submittedName>
</protein>
<dbReference type="SUPFAM" id="SSF56601">
    <property type="entry name" value="beta-lactamase/transpeptidase-like"/>
    <property type="match status" value="1"/>
</dbReference>
<dbReference type="InterPro" id="IPR050515">
    <property type="entry name" value="Beta-lactam/transpept"/>
</dbReference>
<dbReference type="PANTHER" id="PTHR30627">
    <property type="entry name" value="PEPTIDOGLYCAN D,D-TRANSPEPTIDASE"/>
    <property type="match status" value="1"/>
</dbReference>
<gene>
    <name evidence="2" type="ORF">DV520_05330</name>
</gene>
<proteinExistence type="predicted"/>
<sequence>MKRLRRRTIIALVLAGALAAGVLFFCFQLIGKGNDWVGFFGTRYYDSGAIYDRNGVLLYDGQTKSYAENQATRVSTLHLVGDQNFGTSLRSVLASRLTGYNLVTGTSLGSHDVTLTIDAALNETAYAALNGRKGVVAVYDYTTGDLLCEVSSPSYDPNNPPSDINENPAYEGVYLNRFFSSTYPPGSVFKLVTTAAAIEQKKDLDQFRYTCTGSLEVDGDVITCPYAHGENMDIKQCLATSCNGAYATLAMELGGKTLGEYMEQAGLLDSLAVCDIHTAKGSFVAQEDGSAFLGWSGVGQDKDLVNPCNMLAFMGGIANDGVAVVPKLVERETITGTSIPAAFPDGKDTYSIYGEETCRQLKEMMRNNVASQYGQAQFGDLAVCAKSGTAEVGGGQEPHAWFAGFIDDPEHPLAFLVLVENGGGGARVAGSIAAQVLAQATAE</sequence>
<dbReference type="InterPro" id="IPR012338">
    <property type="entry name" value="Beta-lactam/transpept-like"/>
</dbReference>